<dbReference type="SMART" id="SM00271">
    <property type="entry name" value="DnaJ"/>
    <property type="match status" value="1"/>
</dbReference>
<dbReference type="OrthoDB" id="123553at2"/>
<feature type="transmembrane region" description="Helical" evidence="1">
    <location>
        <begin position="118"/>
        <end position="138"/>
    </location>
</feature>
<dbReference type="HOGENOM" id="CLU_1515991_0_0_0"/>
<dbReference type="Proteomes" id="UP000002432">
    <property type="component" value="Chromosome"/>
</dbReference>
<evidence type="ECO:0000313" key="4">
    <source>
        <dbReference type="Proteomes" id="UP000002432"/>
    </source>
</evidence>
<dbReference type="PRINTS" id="PR00625">
    <property type="entry name" value="JDOMAIN"/>
</dbReference>
<keyword evidence="4" id="KW-1185">Reference proteome</keyword>
<name>Q1IRR9_KORVE</name>
<dbReference type="InterPro" id="IPR036869">
    <property type="entry name" value="J_dom_sf"/>
</dbReference>
<dbReference type="Gene3D" id="1.10.287.110">
    <property type="entry name" value="DnaJ domain"/>
    <property type="match status" value="1"/>
</dbReference>
<dbReference type="eggNOG" id="COG2214">
    <property type="taxonomic scope" value="Bacteria"/>
</dbReference>
<dbReference type="InterPro" id="IPR050817">
    <property type="entry name" value="DjlA_DnaK_co-chaperone"/>
</dbReference>
<sequence>MALDPEQLARLQRAYEVLGLPQTASAQQVKQAYRKLTKRWHPDLYSPGSFEQKEATLMMKVINDAYDFVSGAPLNDCDPRVAAPEAERVRQPYVQPPRPIIFRHDRDAPPPKLDLFGFWVRFFFGAIFGLLCGFNAIARGVVESIPLAILVGLAEVVIFGLLSGFLGDKFWIDFFRR</sequence>
<dbReference type="RefSeq" id="WP_011522233.1">
    <property type="nucleotide sequence ID" value="NC_008009.1"/>
</dbReference>
<dbReference type="STRING" id="204669.Acid345_1429"/>
<proteinExistence type="predicted"/>
<dbReference type="AlphaFoldDB" id="Q1IRR9"/>
<dbReference type="PROSITE" id="PS50076">
    <property type="entry name" value="DNAJ_2"/>
    <property type="match status" value="1"/>
</dbReference>
<protein>
    <submittedName>
        <fullName evidence="3">Heat shock protein DnaJ-like protein</fullName>
    </submittedName>
</protein>
<dbReference type="PANTHER" id="PTHR24074">
    <property type="entry name" value="CO-CHAPERONE PROTEIN DJLA"/>
    <property type="match status" value="1"/>
</dbReference>
<dbReference type="Pfam" id="PF00226">
    <property type="entry name" value="DnaJ"/>
    <property type="match status" value="1"/>
</dbReference>
<keyword evidence="1" id="KW-0812">Transmembrane</keyword>
<keyword evidence="3" id="KW-0346">Stress response</keyword>
<evidence type="ECO:0000259" key="2">
    <source>
        <dbReference type="PROSITE" id="PS50076"/>
    </source>
</evidence>
<evidence type="ECO:0000313" key="3">
    <source>
        <dbReference type="EMBL" id="ABF40431.1"/>
    </source>
</evidence>
<gene>
    <name evidence="3" type="ordered locus">Acid345_1429</name>
</gene>
<dbReference type="InterPro" id="IPR001623">
    <property type="entry name" value="DnaJ_domain"/>
</dbReference>
<evidence type="ECO:0000256" key="1">
    <source>
        <dbReference type="SAM" id="Phobius"/>
    </source>
</evidence>
<dbReference type="CDD" id="cd06257">
    <property type="entry name" value="DnaJ"/>
    <property type="match status" value="1"/>
</dbReference>
<keyword evidence="1" id="KW-0472">Membrane</keyword>
<feature type="transmembrane region" description="Helical" evidence="1">
    <location>
        <begin position="144"/>
        <end position="167"/>
    </location>
</feature>
<feature type="domain" description="J" evidence="2">
    <location>
        <begin position="13"/>
        <end position="74"/>
    </location>
</feature>
<dbReference type="SUPFAM" id="SSF46565">
    <property type="entry name" value="Chaperone J-domain"/>
    <property type="match status" value="1"/>
</dbReference>
<dbReference type="KEGG" id="aba:Acid345_1429"/>
<dbReference type="EMBL" id="CP000360">
    <property type="protein sequence ID" value="ABF40431.1"/>
    <property type="molecule type" value="Genomic_DNA"/>
</dbReference>
<keyword evidence="1" id="KW-1133">Transmembrane helix</keyword>
<reference evidence="3 4" key="1">
    <citation type="journal article" date="2009" name="Appl. Environ. Microbiol.">
        <title>Three genomes from the phylum Acidobacteria provide insight into the lifestyles of these microorganisms in soils.</title>
        <authorList>
            <person name="Ward N.L."/>
            <person name="Challacombe J.F."/>
            <person name="Janssen P.H."/>
            <person name="Henrissat B."/>
            <person name="Coutinho P.M."/>
            <person name="Wu M."/>
            <person name="Xie G."/>
            <person name="Haft D.H."/>
            <person name="Sait M."/>
            <person name="Badger J."/>
            <person name="Barabote R.D."/>
            <person name="Bradley B."/>
            <person name="Brettin T.S."/>
            <person name="Brinkac L.M."/>
            <person name="Bruce D."/>
            <person name="Creasy T."/>
            <person name="Daugherty S.C."/>
            <person name="Davidsen T.M."/>
            <person name="DeBoy R.T."/>
            <person name="Detter J.C."/>
            <person name="Dodson R.J."/>
            <person name="Durkin A.S."/>
            <person name="Ganapathy A."/>
            <person name="Gwinn-Giglio M."/>
            <person name="Han C.S."/>
            <person name="Khouri H."/>
            <person name="Kiss H."/>
            <person name="Kothari S.P."/>
            <person name="Madupu R."/>
            <person name="Nelson K.E."/>
            <person name="Nelson W.C."/>
            <person name="Paulsen I."/>
            <person name="Penn K."/>
            <person name="Ren Q."/>
            <person name="Rosovitz M.J."/>
            <person name="Selengut J.D."/>
            <person name="Shrivastava S."/>
            <person name="Sullivan S.A."/>
            <person name="Tapia R."/>
            <person name="Thompson L.S."/>
            <person name="Watkins K.L."/>
            <person name="Yang Q."/>
            <person name="Yu C."/>
            <person name="Zafar N."/>
            <person name="Zhou L."/>
            <person name="Kuske C.R."/>
        </authorList>
    </citation>
    <scope>NUCLEOTIDE SEQUENCE [LARGE SCALE GENOMIC DNA]</scope>
    <source>
        <strain evidence="3 4">Ellin345</strain>
    </source>
</reference>
<accession>Q1IRR9</accession>
<dbReference type="EnsemblBacteria" id="ABF40431">
    <property type="protein sequence ID" value="ABF40431"/>
    <property type="gene ID" value="Acid345_1429"/>
</dbReference>
<organism evidence="3 4">
    <name type="scientific">Koribacter versatilis (strain Ellin345)</name>
    <dbReference type="NCBI Taxonomy" id="204669"/>
    <lineage>
        <taxon>Bacteria</taxon>
        <taxon>Pseudomonadati</taxon>
        <taxon>Acidobacteriota</taxon>
        <taxon>Terriglobia</taxon>
        <taxon>Terriglobales</taxon>
        <taxon>Candidatus Korobacteraceae</taxon>
        <taxon>Candidatus Korobacter</taxon>
    </lineage>
</organism>